<keyword evidence="4" id="KW-1185">Reference proteome</keyword>
<protein>
    <recommendedName>
        <fullName evidence="2">Acyltransferase 3 domain-containing protein</fullName>
    </recommendedName>
</protein>
<sequence length="171" mass="20327">MYNSIFQFCEYTRNGLFFAPIFLWLGAYIAQHQRRISRYHWYITLCISFLFMAGETIILNSYNIPKHDAMNIFLPMSMYLLFMIIISYTGQRYPRCKDLSLMIYIIHPMMIVVTRMLGKILHLETYFIDNHLIHFCIVTLLSIICSYIFIFIKKGMIQHGKTQVPNRSKLG</sequence>
<comment type="caution">
    <text evidence="3">The sequence shown here is derived from an EMBL/GenBank/DDBJ whole genome shotgun (WGS) entry which is preliminary data.</text>
</comment>
<evidence type="ECO:0000313" key="3">
    <source>
        <dbReference type="EMBL" id="EFW03936.1"/>
    </source>
</evidence>
<accession>E7GD85</accession>
<feature type="transmembrane region" description="Helical" evidence="1">
    <location>
        <begin position="101"/>
        <end position="120"/>
    </location>
</feature>
<dbReference type="eggNOG" id="COG1835">
    <property type="taxonomic scope" value="Bacteria"/>
</dbReference>
<dbReference type="RefSeq" id="WP_008789815.1">
    <property type="nucleotide sequence ID" value="NZ_CAJKBJ010000006.1"/>
</dbReference>
<keyword evidence="1" id="KW-0472">Membrane</keyword>
<dbReference type="Pfam" id="PF01757">
    <property type="entry name" value="Acyl_transf_3"/>
    <property type="match status" value="1"/>
</dbReference>
<name>E7GD85_9FIRM</name>
<gene>
    <name evidence="3" type="ORF">HMPREF9488_02728</name>
</gene>
<feature type="transmembrane region" description="Helical" evidence="1">
    <location>
        <begin position="132"/>
        <end position="152"/>
    </location>
</feature>
<keyword evidence="1" id="KW-1133">Transmembrane helix</keyword>
<dbReference type="Proteomes" id="UP000003157">
    <property type="component" value="Unassembled WGS sequence"/>
</dbReference>
<dbReference type="GO" id="GO:0016747">
    <property type="term" value="F:acyltransferase activity, transferring groups other than amino-acyl groups"/>
    <property type="evidence" value="ECO:0007669"/>
    <property type="project" value="InterPro"/>
</dbReference>
<feature type="transmembrane region" description="Helical" evidence="1">
    <location>
        <begin position="69"/>
        <end position="89"/>
    </location>
</feature>
<evidence type="ECO:0000313" key="4">
    <source>
        <dbReference type="Proteomes" id="UP000003157"/>
    </source>
</evidence>
<dbReference type="InterPro" id="IPR002656">
    <property type="entry name" value="Acyl_transf_3_dom"/>
</dbReference>
<keyword evidence="1" id="KW-0812">Transmembrane</keyword>
<evidence type="ECO:0000259" key="2">
    <source>
        <dbReference type="Pfam" id="PF01757"/>
    </source>
</evidence>
<feature type="transmembrane region" description="Helical" evidence="1">
    <location>
        <begin position="42"/>
        <end position="63"/>
    </location>
</feature>
<dbReference type="EMBL" id="ADKX01000041">
    <property type="protein sequence ID" value="EFW03936.1"/>
    <property type="molecule type" value="Genomic_DNA"/>
</dbReference>
<dbReference type="AlphaFoldDB" id="E7GD85"/>
<feature type="domain" description="Acyltransferase 3" evidence="2">
    <location>
        <begin position="5"/>
        <end position="150"/>
    </location>
</feature>
<reference evidence="3 4" key="1">
    <citation type="submission" date="2010-12" db="EMBL/GenBank/DDBJ databases">
        <title>The Genome Sequence of Coprobacillus sp. strain 29_1.</title>
        <authorList>
            <consortium name="The Broad Institute Genome Sequencing Platform"/>
            <person name="Earl A."/>
            <person name="Ward D."/>
            <person name="Feldgarden M."/>
            <person name="Gevers D."/>
            <person name="Daigneault M."/>
            <person name="Sibley C.D."/>
            <person name="White A."/>
            <person name="Strauss J."/>
            <person name="Allen-Vercoe E."/>
            <person name="Young S.K."/>
            <person name="Zeng Q."/>
            <person name="Gargeya S."/>
            <person name="Fitzgerald M."/>
            <person name="Haas B."/>
            <person name="Abouelleil A."/>
            <person name="Alvarado L."/>
            <person name="Arachchi H.M."/>
            <person name="Berlin A."/>
            <person name="Brown A."/>
            <person name="Chapman S.B."/>
            <person name="Chen Z."/>
            <person name="Dunbar C."/>
            <person name="Freedman E."/>
            <person name="Gearin G."/>
            <person name="Gellesch M."/>
            <person name="Goldberg J."/>
            <person name="Griggs A."/>
            <person name="Gujja S."/>
            <person name="Heilman E."/>
            <person name="Heiman D."/>
            <person name="Howarth C."/>
            <person name="Larson L."/>
            <person name="Lui A."/>
            <person name="MacDonald P.J.P."/>
            <person name="Mehta T."/>
            <person name="Montmayeur A."/>
            <person name="Murphy C."/>
            <person name="Neiman D."/>
            <person name="Pearson M."/>
            <person name="Priest M."/>
            <person name="Roberts A."/>
            <person name="Saif S."/>
            <person name="Shea T."/>
            <person name="Shenoy N."/>
            <person name="Sisk P."/>
            <person name="Stolte C."/>
            <person name="Sykes S."/>
            <person name="White J."/>
            <person name="Yandava C."/>
            <person name="Nusbaum C."/>
            <person name="Birren B."/>
        </authorList>
    </citation>
    <scope>NUCLEOTIDE SEQUENCE [LARGE SCALE GENOMIC DNA]</scope>
    <source>
        <strain evidence="3 4">29_1</strain>
    </source>
</reference>
<evidence type="ECO:0000256" key="1">
    <source>
        <dbReference type="SAM" id="Phobius"/>
    </source>
</evidence>
<dbReference type="STRING" id="100884.GCA_000269565_00381"/>
<feature type="transmembrane region" description="Helical" evidence="1">
    <location>
        <begin position="12"/>
        <end position="30"/>
    </location>
</feature>
<proteinExistence type="predicted"/>
<organism evidence="3 4">
    <name type="scientific">Coprobacillus cateniformis</name>
    <dbReference type="NCBI Taxonomy" id="100884"/>
    <lineage>
        <taxon>Bacteria</taxon>
        <taxon>Bacillati</taxon>
        <taxon>Bacillota</taxon>
        <taxon>Erysipelotrichia</taxon>
        <taxon>Erysipelotrichales</taxon>
        <taxon>Coprobacillaceae</taxon>
        <taxon>Coprobacillus</taxon>
    </lineage>
</organism>
<dbReference type="HOGENOM" id="CLU_1560351_0_0_9"/>